<dbReference type="InterPro" id="IPR040855">
    <property type="entry name" value="ORC_WH_C"/>
</dbReference>
<dbReference type="AlphaFoldDB" id="A0A6F9DNM1"/>
<protein>
    <recommendedName>
        <fullName evidence="3">Origin recognition complex subunit 3</fullName>
    </recommendedName>
</protein>
<evidence type="ECO:0000259" key="12">
    <source>
        <dbReference type="Pfam" id="PF18137"/>
    </source>
</evidence>
<feature type="domain" description="Origin recognition complex subunit 3 N-terminal" evidence="11">
    <location>
        <begin position="4"/>
        <end position="347"/>
    </location>
</feature>
<name>A0A6F9DNM1_9ASCI</name>
<evidence type="ECO:0000259" key="13">
    <source>
        <dbReference type="Pfam" id="PF19675"/>
    </source>
</evidence>
<evidence type="ECO:0000256" key="5">
    <source>
        <dbReference type="ARBA" id="ARBA00022705"/>
    </source>
</evidence>
<feature type="compositionally biased region" description="Acidic residues" evidence="10">
    <location>
        <begin position="519"/>
        <end position="536"/>
    </location>
</feature>
<dbReference type="InterPro" id="IPR045663">
    <property type="entry name" value="ORC3_ins"/>
</dbReference>
<gene>
    <name evidence="14" type="primary">Orc3l</name>
</gene>
<dbReference type="EMBL" id="LR788714">
    <property type="protein sequence ID" value="CAB3264576.1"/>
    <property type="molecule type" value="mRNA"/>
</dbReference>
<evidence type="ECO:0000313" key="14">
    <source>
        <dbReference type="EMBL" id="CAB3264576.1"/>
    </source>
</evidence>
<evidence type="ECO:0000256" key="4">
    <source>
        <dbReference type="ARBA" id="ARBA00022553"/>
    </source>
</evidence>
<evidence type="ECO:0000256" key="1">
    <source>
        <dbReference type="ARBA" id="ARBA00004123"/>
    </source>
</evidence>
<dbReference type="Pfam" id="PF07034">
    <property type="entry name" value="ORC3_N"/>
    <property type="match status" value="1"/>
</dbReference>
<evidence type="ECO:0000256" key="7">
    <source>
        <dbReference type="ARBA" id="ARBA00023242"/>
    </source>
</evidence>
<dbReference type="CDD" id="cd20704">
    <property type="entry name" value="Orc3"/>
    <property type="match status" value="1"/>
</dbReference>
<proteinExistence type="evidence at transcript level"/>
<evidence type="ECO:0000256" key="10">
    <source>
        <dbReference type="SAM" id="MobiDB-lite"/>
    </source>
</evidence>
<feature type="domain" description="Origin recognition complex subunit 3 insertion" evidence="13">
    <location>
        <begin position="359"/>
        <end position="600"/>
    </location>
</feature>
<evidence type="ECO:0000256" key="2">
    <source>
        <dbReference type="ARBA" id="ARBA00010977"/>
    </source>
</evidence>
<evidence type="ECO:0000256" key="6">
    <source>
        <dbReference type="ARBA" id="ARBA00023125"/>
    </source>
</evidence>
<evidence type="ECO:0000256" key="8">
    <source>
        <dbReference type="ARBA" id="ARBA00026084"/>
    </source>
</evidence>
<keyword evidence="6" id="KW-0238">DNA-binding</keyword>
<comment type="subcellular location">
    <subcellularLocation>
        <location evidence="1">Nucleus</location>
    </subcellularLocation>
</comment>
<evidence type="ECO:0000256" key="9">
    <source>
        <dbReference type="ARBA" id="ARBA00045241"/>
    </source>
</evidence>
<comment type="function">
    <text evidence="9">Component of the origin recognition complex (ORC) that binds origins of replication. DNA-binding is ATP-dependent. The specific DNA sequences that define origins of replication have not been identified yet. ORC is required to assemble the pre-replication complex necessary to initiate DNA replication. Binds histone H3 and H4 trimethylation marks H3K9me3, H3K27me3 and H4K20me3.</text>
</comment>
<reference evidence="14" key="1">
    <citation type="submission" date="2020-04" db="EMBL/GenBank/DDBJ databases">
        <authorList>
            <person name="Neveu A P."/>
        </authorList>
    </citation>
    <scope>NUCLEOTIDE SEQUENCE</scope>
    <source>
        <tissue evidence="14">Whole embryo</tissue>
    </source>
</reference>
<dbReference type="PANTHER" id="PTHR12748">
    <property type="entry name" value="ORIGIN RECOGNITION COMPLEX SUBUNIT 3"/>
    <property type="match status" value="1"/>
</dbReference>
<keyword evidence="7" id="KW-0539">Nucleus</keyword>
<comment type="similarity">
    <text evidence="2">Belongs to the ORC3 family.</text>
</comment>
<dbReference type="GO" id="GO:0005656">
    <property type="term" value="C:nuclear pre-replicative complex"/>
    <property type="evidence" value="ECO:0007669"/>
    <property type="project" value="TreeGrafter"/>
</dbReference>
<dbReference type="PANTHER" id="PTHR12748:SF0">
    <property type="entry name" value="ORIGIN RECOGNITION COMPLEX SUBUNIT 3"/>
    <property type="match status" value="1"/>
</dbReference>
<comment type="subunit">
    <text evidence="8">Component of ORC, a complex composed of at least 6 subunits: ORC1, ORC2, ORC3, ORC4, ORC5 and ORC6. ORC is regulated in a cell-cycle dependent manner. It is sequentially assembled at the exit from anaphase of mitosis and disassembled as cells enter S phase.</text>
</comment>
<dbReference type="InterPro" id="IPR020795">
    <property type="entry name" value="ORC3"/>
</dbReference>
<dbReference type="Pfam" id="PF18137">
    <property type="entry name" value="WHD_ORC"/>
    <property type="match status" value="1"/>
</dbReference>
<dbReference type="GO" id="GO:0003688">
    <property type="term" value="F:DNA replication origin binding"/>
    <property type="evidence" value="ECO:0007669"/>
    <property type="project" value="TreeGrafter"/>
</dbReference>
<evidence type="ECO:0000256" key="3">
    <source>
        <dbReference type="ARBA" id="ARBA00019085"/>
    </source>
</evidence>
<dbReference type="GO" id="GO:0031261">
    <property type="term" value="C:DNA replication preinitiation complex"/>
    <property type="evidence" value="ECO:0007669"/>
    <property type="project" value="TreeGrafter"/>
</dbReference>
<dbReference type="GO" id="GO:0005664">
    <property type="term" value="C:nuclear origin of replication recognition complex"/>
    <property type="evidence" value="ECO:0007669"/>
    <property type="project" value="InterPro"/>
</dbReference>
<accession>A0A6F9DNM1</accession>
<keyword evidence="5" id="KW-0235">DNA replication</keyword>
<dbReference type="InterPro" id="IPR045667">
    <property type="entry name" value="ORC3_N"/>
</dbReference>
<organism evidence="14">
    <name type="scientific">Phallusia mammillata</name>
    <dbReference type="NCBI Taxonomy" id="59560"/>
    <lineage>
        <taxon>Eukaryota</taxon>
        <taxon>Metazoa</taxon>
        <taxon>Chordata</taxon>
        <taxon>Tunicata</taxon>
        <taxon>Ascidiacea</taxon>
        <taxon>Phlebobranchia</taxon>
        <taxon>Ascidiidae</taxon>
        <taxon>Phallusia</taxon>
    </lineage>
</organism>
<sequence>MDEATFSVSKGCFAFKGDSKENEFETTKYLKSDDARCAERWKLGTEVWNNIEISTNEINSSLQESMFLDLVKYIERSCLPKNAMTGRSEIPTAALMTGVNMPDHAALFVKLKEAVEESIAQSVVILQSKDCSNIKSMMRAIVNQLLGDTGMNTSRTSDAGDEDIASDDLYYMRKKSSTITMSMIVKWYNKVTKPHSHGGSPGKKRKIDDTCFARKPLVIMCQDLEAFPQLVLHDFIIMCSFHAATLPMVLVFGIATSWTDVSQRLLSHSAIVNLSVEKFHAPTASEHLALIIDKVLLTTEQPFKLSGKCLELIVDVFLCHDFSITSFLHALKFCALEHFREQPCSILCTKSLKEAESVISKFTKNDIRLLKSVDSFKRYVASHDKDKQTAISKDAGFKSEIKKCIHDLHVFHSFYFPALHCLHILTSSLPQYPLGKKIRELYHMCYKHDINNHEGFKQAFLLLGVSSRDQLVKHLNNCADTLESFTYEFDDCVDNDVHPNFASAKLHAFVENLEKMDENDPQPDNDEKDEEPENETLETVKYAYQLQERLRNRANKKRIRKMTRFEKIREEAISYLKSFFWQHLQRVQFMPFHEAFYFDSSAAVKRHLLAAPRLAIQTALSNPYQYLPVPSLEGMSYGVIPPNAPDICVAYKLHNECGNIINLYDWMSAFHVITTTNHGEGETNSEENKKVEIDEVTQARFIQAVSELQHLGFVKPTKKKTDHVQRLTWSHS</sequence>
<evidence type="ECO:0000259" key="11">
    <source>
        <dbReference type="Pfam" id="PF07034"/>
    </source>
</evidence>
<dbReference type="GO" id="GO:0006270">
    <property type="term" value="P:DNA replication initiation"/>
    <property type="evidence" value="ECO:0007669"/>
    <property type="project" value="TreeGrafter"/>
</dbReference>
<feature type="domain" description="Origin recognition complex subunit 3 winged helix C-terminal" evidence="12">
    <location>
        <begin position="613"/>
        <end position="729"/>
    </location>
</feature>
<dbReference type="Pfam" id="PF19675">
    <property type="entry name" value="ORC3_ins"/>
    <property type="match status" value="1"/>
</dbReference>
<keyword evidence="4" id="KW-0597">Phosphoprotein</keyword>
<feature type="region of interest" description="Disordered" evidence="10">
    <location>
        <begin position="516"/>
        <end position="536"/>
    </location>
</feature>